<evidence type="ECO:0000313" key="3">
    <source>
        <dbReference type="EMBL" id="KTE91188.1"/>
    </source>
</evidence>
<dbReference type="InterPro" id="IPR014710">
    <property type="entry name" value="RmlC-like_jellyroll"/>
</dbReference>
<feature type="domain" description="Cupin type-2" evidence="1">
    <location>
        <begin position="32"/>
        <end position="99"/>
    </location>
</feature>
<dbReference type="Proteomes" id="UP000054623">
    <property type="component" value="Unassembled WGS sequence"/>
</dbReference>
<dbReference type="AlphaFoldDB" id="A0A098AYU7"/>
<dbReference type="PATRIC" id="fig|49338.4.peg.2059"/>
<dbReference type="Gene3D" id="2.60.120.10">
    <property type="entry name" value="Jelly Rolls"/>
    <property type="match status" value="1"/>
</dbReference>
<reference evidence="2" key="1">
    <citation type="submission" date="2014-07" db="EMBL/GenBank/DDBJ databases">
        <authorList>
            <person name="Hornung V.Bastian."/>
        </authorList>
    </citation>
    <scope>NUCLEOTIDE SEQUENCE</scope>
    <source>
        <strain evidence="2">PCE-S</strain>
    </source>
</reference>
<proteinExistence type="predicted"/>
<accession>A0A098AYU7</accession>
<dbReference type="RefSeq" id="WP_005816017.1">
    <property type="nucleotide sequence ID" value="NZ_CABKQQ010000056.1"/>
</dbReference>
<dbReference type="SUPFAM" id="SSF51182">
    <property type="entry name" value="RmlC-like cupins"/>
    <property type="match status" value="1"/>
</dbReference>
<dbReference type="OrthoDB" id="6311549at2"/>
<dbReference type="EMBL" id="LOCK01000028">
    <property type="protein sequence ID" value="KTE91188.1"/>
    <property type="molecule type" value="Genomic_DNA"/>
</dbReference>
<evidence type="ECO:0000313" key="4">
    <source>
        <dbReference type="Proteomes" id="UP000054623"/>
    </source>
</evidence>
<name>A0A098AYU7_DESHA</name>
<dbReference type="OMA" id="FTKRIVH"/>
<dbReference type="EMBL" id="LK996017">
    <property type="protein sequence ID" value="CDX01798.1"/>
    <property type="molecule type" value="Genomic_DNA"/>
</dbReference>
<evidence type="ECO:0000259" key="1">
    <source>
        <dbReference type="Pfam" id="PF07883"/>
    </source>
</evidence>
<protein>
    <submittedName>
        <fullName evidence="2 3">Cupin</fullName>
    </submittedName>
</protein>
<sequence>MNKFIFNDYFHEPQGKIAKRMLFKSDNVIAFVLNIAKGEILPGHTHLESTLFLQVMEGNAKVVTDGNETSLQVGELMQVDGQESLQVINIGEDVLRLYVTISPMGSEAFATDANV</sequence>
<dbReference type="InterPro" id="IPR011051">
    <property type="entry name" value="RmlC_Cupin_sf"/>
</dbReference>
<reference evidence="3 4" key="2">
    <citation type="submission" date="2015-12" db="EMBL/GenBank/DDBJ databases">
        <title>Draft Genome Sequence of Desulfitobacterium hafniense Strain DH, a Sulfate-reducing Bacterium Isolated from Paddy Soils.</title>
        <authorList>
            <person name="Bao P."/>
            <person name="Zhang X."/>
            <person name="Li G."/>
        </authorList>
    </citation>
    <scope>NUCLEOTIDE SEQUENCE [LARGE SCALE GENOMIC DNA]</scope>
    <source>
        <strain evidence="3 4">DH</strain>
    </source>
</reference>
<dbReference type="InterPro" id="IPR013096">
    <property type="entry name" value="Cupin_2"/>
</dbReference>
<dbReference type="Pfam" id="PF07883">
    <property type="entry name" value="Cupin_2"/>
    <property type="match status" value="1"/>
</dbReference>
<evidence type="ECO:0000313" key="2">
    <source>
        <dbReference type="EMBL" id="CDX01798.1"/>
    </source>
</evidence>
<organism evidence="2">
    <name type="scientific">Desulfitobacterium hafniense</name>
    <name type="common">Desulfitobacterium frappieri</name>
    <dbReference type="NCBI Taxonomy" id="49338"/>
    <lineage>
        <taxon>Bacteria</taxon>
        <taxon>Bacillati</taxon>
        <taxon>Bacillota</taxon>
        <taxon>Clostridia</taxon>
        <taxon>Eubacteriales</taxon>
        <taxon>Desulfitobacteriaceae</taxon>
        <taxon>Desulfitobacterium</taxon>
    </lineage>
</organism>
<gene>
    <name evidence="3" type="ORF">AT727_06225</name>
    <name evidence="2" type="ORF">DPCES_1911</name>
</gene>